<keyword evidence="2" id="KW-0805">Transcription regulation</keyword>
<evidence type="ECO:0000313" key="4">
    <source>
        <dbReference type="EMBL" id="KAK1293802.1"/>
    </source>
</evidence>
<evidence type="ECO:0000313" key="5">
    <source>
        <dbReference type="Proteomes" id="UP001180020"/>
    </source>
</evidence>
<comment type="caution">
    <text evidence="4">The sequence shown here is derived from an EMBL/GenBank/DDBJ whole genome shotgun (WGS) entry which is preliminary data.</text>
</comment>
<dbReference type="InterPro" id="IPR003690">
    <property type="entry name" value="MTERF"/>
</dbReference>
<reference evidence="4" key="2">
    <citation type="submission" date="2023-06" db="EMBL/GenBank/DDBJ databases">
        <authorList>
            <person name="Ma L."/>
            <person name="Liu K.-W."/>
            <person name="Li Z."/>
            <person name="Hsiao Y.-Y."/>
            <person name="Qi Y."/>
            <person name="Fu T."/>
            <person name="Tang G."/>
            <person name="Zhang D."/>
            <person name="Sun W.-H."/>
            <person name="Liu D.-K."/>
            <person name="Li Y."/>
            <person name="Chen G.-Z."/>
            <person name="Liu X.-D."/>
            <person name="Liao X.-Y."/>
            <person name="Jiang Y.-T."/>
            <person name="Yu X."/>
            <person name="Hao Y."/>
            <person name="Huang J."/>
            <person name="Zhao X.-W."/>
            <person name="Ke S."/>
            <person name="Chen Y.-Y."/>
            <person name="Wu W.-L."/>
            <person name="Hsu J.-L."/>
            <person name="Lin Y.-F."/>
            <person name="Huang M.-D."/>
            <person name="Li C.-Y."/>
            <person name="Huang L."/>
            <person name="Wang Z.-W."/>
            <person name="Zhao X."/>
            <person name="Zhong W.-Y."/>
            <person name="Peng D.-H."/>
            <person name="Ahmad S."/>
            <person name="Lan S."/>
            <person name="Zhang J.-S."/>
            <person name="Tsai W.-C."/>
            <person name="Van De Peer Y."/>
            <person name="Liu Z.-J."/>
        </authorList>
    </citation>
    <scope>NUCLEOTIDE SEQUENCE</scope>
    <source>
        <strain evidence="4">CP</strain>
        <tissue evidence="4">Leaves</tissue>
    </source>
</reference>
<dbReference type="PANTHER" id="PTHR13068:SF236">
    <property type="entry name" value="OS02G0749800 PROTEIN"/>
    <property type="match status" value="1"/>
</dbReference>
<dbReference type="Pfam" id="PF02536">
    <property type="entry name" value="mTERF"/>
    <property type="match status" value="1"/>
</dbReference>
<protein>
    <submittedName>
        <fullName evidence="4">Uncharacterized protein</fullName>
    </submittedName>
</protein>
<name>A0AAV9CY16_ACOCL</name>
<reference evidence="4" key="1">
    <citation type="journal article" date="2023" name="Nat. Commun.">
        <title>Diploid and tetraploid genomes of Acorus and the evolution of monocots.</title>
        <authorList>
            <person name="Ma L."/>
            <person name="Liu K.W."/>
            <person name="Li Z."/>
            <person name="Hsiao Y.Y."/>
            <person name="Qi Y."/>
            <person name="Fu T."/>
            <person name="Tang G.D."/>
            <person name="Zhang D."/>
            <person name="Sun W.H."/>
            <person name="Liu D.K."/>
            <person name="Li Y."/>
            <person name="Chen G.Z."/>
            <person name="Liu X.D."/>
            <person name="Liao X.Y."/>
            <person name="Jiang Y.T."/>
            <person name="Yu X."/>
            <person name="Hao Y."/>
            <person name="Huang J."/>
            <person name="Zhao X.W."/>
            <person name="Ke S."/>
            <person name="Chen Y.Y."/>
            <person name="Wu W.L."/>
            <person name="Hsu J.L."/>
            <person name="Lin Y.F."/>
            <person name="Huang M.D."/>
            <person name="Li C.Y."/>
            <person name="Huang L."/>
            <person name="Wang Z.W."/>
            <person name="Zhao X."/>
            <person name="Zhong W.Y."/>
            <person name="Peng D.H."/>
            <person name="Ahmad S."/>
            <person name="Lan S."/>
            <person name="Zhang J.S."/>
            <person name="Tsai W.C."/>
            <person name="Van de Peer Y."/>
            <person name="Liu Z.J."/>
        </authorList>
    </citation>
    <scope>NUCLEOTIDE SEQUENCE</scope>
    <source>
        <strain evidence="4">CP</strain>
    </source>
</reference>
<dbReference type="Proteomes" id="UP001180020">
    <property type="component" value="Unassembled WGS sequence"/>
</dbReference>
<dbReference type="FunFam" id="1.25.70.10:FF:000001">
    <property type="entry name" value="Mitochondrial transcription termination factor-like"/>
    <property type="match status" value="1"/>
</dbReference>
<keyword evidence="2" id="KW-0806">Transcription termination</keyword>
<dbReference type="InterPro" id="IPR038538">
    <property type="entry name" value="MTERF_sf"/>
</dbReference>
<dbReference type="GO" id="GO:0003676">
    <property type="term" value="F:nucleic acid binding"/>
    <property type="evidence" value="ECO:0007669"/>
    <property type="project" value="InterPro"/>
</dbReference>
<organism evidence="4 5">
    <name type="scientific">Acorus calamus</name>
    <name type="common">Sweet flag</name>
    <dbReference type="NCBI Taxonomy" id="4465"/>
    <lineage>
        <taxon>Eukaryota</taxon>
        <taxon>Viridiplantae</taxon>
        <taxon>Streptophyta</taxon>
        <taxon>Embryophyta</taxon>
        <taxon>Tracheophyta</taxon>
        <taxon>Spermatophyta</taxon>
        <taxon>Magnoliopsida</taxon>
        <taxon>Liliopsida</taxon>
        <taxon>Acoraceae</taxon>
        <taxon>Acorus</taxon>
    </lineage>
</organism>
<keyword evidence="3" id="KW-0809">Transit peptide</keyword>
<evidence type="ECO:0000256" key="3">
    <source>
        <dbReference type="ARBA" id="ARBA00022946"/>
    </source>
</evidence>
<keyword evidence="5" id="KW-1185">Reference proteome</keyword>
<dbReference type="Gene3D" id="1.25.70.10">
    <property type="entry name" value="Transcription termination factor 3, mitochondrial"/>
    <property type="match status" value="1"/>
</dbReference>
<comment type="similarity">
    <text evidence="1">Belongs to the mTERF family.</text>
</comment>
<dbReference type="PANTHER" id="PTHR13068">
    <property type="entry name" value="CGI-12 PROTEIN-RELATED"/>
    <property type="match status" value="1"/>
</dbReference>
<dbReference type="SMART" id="SM00733">
    <property type="entry name" value="Mterf"/>
    <property type="match status" value="6"/>
</dbReference>
<proteinExistence type="inferred from homology"/>
<dbReference type="GO" id="GO:0006353">
    <property type="term" value="P:DNA-templated transcription termination"/>
    <property type="evidence" value="ECO:0007669"/>
    <property type="project" value="UniProtKB-KW"/>
</dbReference>
<dbReference type="AlphaFoldDB" id="A0AAV9CY16"/>
<evidence type="ECO:0000256" key="1">
    <source>
        <dbReference type="ARBA" id="ARBA00007692"/>
    </source>
</evidence>
<gene>
    <name evidence="4" type="ORF">QJS10_CPA16g01276</name>
</gene>
<evidence type="ECO:0000256" key="2">
    <source>
        <dbReference type="ARBA" id="ARBA00022472"/>
    </source>
</evidence>
<sequence>MISCRPQLLSSNPDKTIKPKMDFLRDAGFSTPDLTSLLSKNSNILTSSLDNQIVPAHGFLKGILGTREVVVSTTKRAPWLLHSDLQKKIGPKIGVLRGHGVPNSSISAMIKQRPRLFLTLHPDRFTRAITKVKAMDFRPSSSSFHVALGSILSISESHWEQKFELYRSFGWLEDDILSAFKKQPQIMNVSDVKMRKKMNFFLKEPGLGLSIVSSCPNLMLYSLERRVIPRYSVIHVLKSLGLLTKDVKLTTICQLNEEKFLENT</sequence>
<keyword evidence="2" id="KW-0804">Transcription</keyword>
<accession>A0AAV9CY16</accession>
<dbReference type="EMBL" id="JAUJYO010000016">
    <property type="protein sequence ID" value="KAK1293802.1"/>
    <property type="molecule type" value="Genomic_DNA"/>
</dbReference>